<sequence>MKKFLLIIALFLAVFNISAQENNPDGTTTFEEGNTTLNSIPFIDLAVRSPEDNREVALSIQLLLFLTILTLSPTLLVLLTGFLRIAIVLDFVKKALSLQQVPPNSVIFGIALFVTSFVMWPVFTQMYDNGFKPFSEGQIDTTQMLNEVEKPIRLFMFRQLDGHYDNVELFMSLRDLPAPNNLSEVPTHILIPAFVINELTVAFKMGILIYLPFIIIDMIVASTLMSMGMIMLPPVMISMPFKLILFILVDGWSLIVSSLVRSIL</sequence>
<evidence type="ECO:0000313" key="15">
    <source>
        <dbReference type="Proteomes" id="UP000323824"/>
    </source>
</evidence>
<comment type="similarity">
    <text evidence="1 12">Belongs to the FliP/MopC/SpaP family.</text>
</comment>
<feature type="transmembrane region" description="Helical" evidence="12">
    <location>
        <begin position="243"/>
        <end position="263"/>
    </location>
</feature>
<feature type="signal peptide" evidence="13">
    <location>
        <begin position="1"/>
        <end position="19"/>
    </location>
</feature>
<organism evidence="14 15">
    <name type="scientific">Thiospirochaeta perfilievii</name>
    <dbReference type="NCBI Taxonomy" id="252967"/>
    <lineage>
        <taxon>Bacteria</taxon>
        <taxon>Pseudomonadati</taxon>
        <taxon>Spirochaetota</taxon>
        <taxon>Spirochaetia</taxon>
        <taxon>Spirochaetales</taxon>
        <taxon>Spirochaetaceae</taxon>
        <taxon>Thiospirochaeta</taxon>
    </lineage>
</organism>
<evidence type="ECO:0000256" key="5">
    <source>
        <dbReference type="ARBA" id="ARBA00022692"/>
    </source>
</evidence>
<keyword evidence="5 12" id="KW-0812">Transmembrane</keyword>
<keyword evidence="7 12" id="KW-0653">Protein transport</keyword>
<keyword evidence="14" id="KW-0282">Flagellum</keyword>
<evidence type="ECO:0000256" key="11">
    <source>
        <dbReference type="ARBA" id="ARBA00023225"/>
    </source>
</evidence>
<feature type="transmembrane region" description="Helical" evidence="12">
    <location>
        <begin position="104"/>
        <end position="123"/>
    </location>
</feature>
<dbReference type="PANTHER" id="PTHR30587:SF0">
    <property type="entry name" value="FLAGELLAR BIOSYNTHETIC PROTEIN FLIP"/>
    <property type="match status" value="1"/>
</dbReference>
<keyword evidence="6 12" id="KW-1005">Bacterial flagellum biogenesis</keyword>
<proteinExistence type="inferred from homology"/>
<dbReference type="EMBL" id="CP035807">
    <property type="protein sequence ID" value="QEN06026.1"/>
    <property type="molecule type" value="Genomic_DNA"/>
</dbReference>
<keyword evidence="11 12" id="KW-1006">Bacterial flagellum protein export</keyword>
<evidence type="ECO:0000256" key="8">
    <source>
        <dbReference type="ARBA" id="ARBA00022989"/>
    </source>
</evidence>
<dbReference type="PRINTS" id="PR01302">
    <property type="entry name" value="TYPE3IMPPROT"/>
</dbReference>
<dbReference type="PRINTS" id="PR00951">
    <property type="entry name" value="FLGBIOSNFLIP"/>
</dbReference>
<dbReference type="GO" id="GO:0009425">
    <property type="term" value="C:bacterial-type flagellum basal body"/>
    <property type="evidence" value="ECO:0007669"/>
    <property type="project" value="UniProtKB-SubCell"/>
</dbReference>
<comment type="subcellular location">
    <subcellularLocation>
        <location evidence="12">Cell membrane</location>
        <topology evidence="12">Multi-pass membrane protein</topology>
    </subcellularLocation>
    <subcellularLocation>
        <location evidence="12">Bacterial flagellum basal body</location>
    </subcellularLocation>
</comment>
<evidence type="ECO:0000256" key="2">
    <source>
        <dbReference type="ARBA" id="ARBA00021714"/>
    </source>
</evidence>
<dbReference type="OrthoDB" id="9805111at2"/>
<keyword evidence="14" id="KW-0966">Cell projection</keyword>
<evidence type="ECO:0000256" key="13">
    <source>
        <dbReference type="SAM" id="SignalP"/>
    </source>
</evidence>
<evidence type="ECO:0000256" key="9">
    <source>
        <dbReference type="ARBA" id="ARBA00023136"/>
    </source>
</evidence>
<feature type="transmembrane region" description="Helical" evidence="12">
    <location>
        <begin position="62"/>
        <end position="92"/>
    </location>
</feature>
<protein>
    <recommendedName>
        <fullName evidence="2 12">Flagellar biosynthetic protein FliP</fullName>
    </recommendedName>
</protein>
<keyword evidence="10" id="KW-0975">Bacterial flagellum</keyword>
<keyword evidence="15" id="KW-1185">Reference proteome</keyword>
<dbReference type="NCBIfam" id="TIGR01103">
    <property type="entry name" value="fliP"/>
    <property type="match status" value="1"/>
</dbReference>
<dbReference type="InterPro" id="IPR005837">
    <property type="entry name" value="FliP"/>
</dbReference>
<evidence type="ECO:0000256" key="4">
    <source>
        <dbReference type="ARBA" id="ARBA00022475"/>
    </source>
</evidence>
<name>A0A5C1QHI1_9SPIO</name>
<keyword evidence="9 12" id="KW-0472">Membrane</keyword>
<dbReference type="NCBIfam" id="NF009438">
    <property type="entry name" value="PRK12797.1"/>
    <property type="match status" value="1"/>
</dbReference>
<feature type="transmembrane region" description="Helical" evidence="12">
    <location>
        <begin position="207"/>
        <end position="231"/>
    </location>
</feature>
<evidence type="ECO:0000256" key="12">
    <source>
        <dbReference type="RuleBase" id="RU362069"/>
    </source>
</evidence>
<dbReference type="Pfam" id="PF00813">
    <property type="entry name" value="FliP"/>
    <property type="match status" value="1"/>
</dbReference>
<dbReference type="GO" id="GO:0005886">
    <property type="term" value="C:plasma membrane"/>
    <property type="evidence" value="ECO:0007669"/>
    <property type="project" value="UniProtKB-SubCell"/>
</dbReference>
<evidence type="ECO:0000256" key="6">
    <source>
        <dbReference type="ARBA" id="ARBA00022795"/>
    </source>
</evidence>
<dbReference type="PANTHER" id="PTHR30587">
    <property type="entry name" value="FLAGELLAR BIOSYNTHETIC PROTEIN FLIP"/>
    <property type="match status" value="1"/>
</dbReference>
<comment type="function">
    <text evidence="12">Plays a role in the flagellum-specific transport system.</text>
</comment>
<evidence type="ECO:0000256" key="10">
    <source>
        <dbReference type="ARBA" id="ARBA00023143"/>
    </source>
</evidence>
<keyword evidence="13" id="KW-0732">Signal</keyword>
<keyword evidence="8 12" id="KW-1133">Transmembrane helix</keyword>
<dbReference type="AlphaFoldDB" id="A0A5C1QHI1"/>
<evidence type="ECO:0000313" key="14">
    <source>
        <dbReference type="EMBL" id="QEN06026.1"/>
    </source>
</evidence>
<keyword evidence="4 12" id="KW-1003">Cell membrane</keyword>
<reference evidence="14 15" key="2">
    <citation type="submission" date="2019-09" db="EMBL/GenBank/DDBJ databases">
        <title>Complete Genome Sequence and Methylome Analysis of free living Spirochaetas.</title>
        <authorList>
            <person name="Leshcheva N."/>
            <person name="Mikheeva N."/>
        </authorList>
    </citation>
    <scope>NUCLEOTIDE SEQUENCE [LARGE SCALE GENOMIC DNA]</scope>
    <source>
        <strain evidence="14 15">P</strain>
    </source>
</reference>
<dbReference type="Proteomes" id="UP000323824">
    <property type="component" value="Chromosome"/>
</dbReference>
<dbReference type="RefSeq" id="WP_149569260.1">
    <property type="nucleotide sequence ID" value="NZ_CP035807.1"/>
</dbReference>
<dbReference type="PROSITE" id="PS01061">
    <property type="entry name" value="FLIP_2"/>
    <property type="match status" value="1"/>
</dbReference>
<reference evidence="14 15" key="1">
    <citation type="submission" date="2019-02" db="EMBL/GenBank/DDBJ databases">
        <authorList>
            <person name="Fomenkov A."/>
            <person name="Dubinina G."/>
            <person name="Grabovich M."/>
            <person name="Vincze T."/>
            <person name="Roberts R.J."/>
        </authorList>
    </citation>
    <scope>NUCLEOTIDE SEQUENCE [LARGE SCALE GENOMIC DNA]</scope>
    <source>
        <strain evidence="14 15">P</strain>
    </source>
</reference>
<accession>A0A5C1QHI1</accession>
<gene>
    <name evidence="12 14" type="primary">fliP</name>
    <name evidence="14" type="ORF">EW093_15445</name>
</gene>
<dbReference type="KEGG" id="sper:EW093_15445"/>
<keyword evidence="14" id="KW-0969">Cilium</keyword>
<evidence type="ECO:0000256" key="1">
    <source>
        <dbReference type="ARBA" id="ARBA00006257"/>
    </source>
</evidence>
<keyword evidence="3 12" id="KW-0813">Transport</keyword>
<dbReference type="GO" id="GO:0009306">
    <property type="term" value="P:protein secretion"/>
    <property type="evidence" value="ECO:0007669"/>
    <property type="project" value="UniProtKB-UniRule"/>
</dbReference>
<evidence type="ECO:0000256" key="7">
    <source>
        <dbReference type="ARBA" id="ARBA00022927"/>
    </source>
</evidence>
<evidence type="ECO:0000256" key="3">
    <source>
        <dbReference type="ARBA" id="ARBA00022448"/>
    </source>
</evidence>
<feature type="chain" id="PRO_5022817592" description="Flagellar biosynthetic protein FliP" evidence="13">
    <location>
        <begin position="20"/>
        <end position="264"/>
    </location>
</feature>
<dbReference type="InterPro" id="IPR005838">
    <property type="entry name" value="T3SS_IM_P"/>
</dbReference>
<dbReference type="GO" id="GO:0044781">
    <property type="term" value="P:bacterial-type flagellum organization"/>
    <property type="evidence" value="ECO:0007669"/>
    <property type="project" value="UniProtKB-UniRule"/>
</dbReference>